<organism evidence="2 3">
    <name type="scientific">Choiromyces venosus 120613-1</name>
    <dbReference type="NCBI Taxonomy" id="1336337"/>
    <lineage>
        <taxon>Eukaryota</taxon>
        <taxon>Fungi</taxon>
        <taxon>Dikarya</taxon>
        <taxon>Ascomycota</taxon>
        <taxon>Pezizomycotina</taxon>
        <taxon>Pezizomycetes</taxon>
        <taxon>Pezizales</taxon>
        <taxon>Tuberaceae</taxon>
        <taxon>Choiromyces</taxon>
    </lineage>
</organism>
<reference evidence="2 3" key="1">
    <citation type="journal article" date="2018" name="Nat. Ecol. Evol.">
        <title>Pezizomycetes genomes reveal the molecular basis of ectomycorrhizal truffle lifestyle.</title>
        <authorList>
            <person name="Murat C."/>
            <person name="Payen T."/>
            <person name="Noel B."/>
            <person name="Kuo A."/>
            <person name="Morin E."/>
            <person name="Chen J."/>
            <person name="Kohler A."/>
            <person name="Krizsan K."/>
            <person name="Balestrini R."/>
            <person name="Da Silva C."/>
            <person name="Montanini B."/>
            <person name="Hainaut M."/>
            <person name="Levati E."/>
            <person name="Barry K.W."/>
            <person name="Belfiori B."/>
            <person name="Cichocki N."/>
            <person name="Clum A."/>
            <person name="Dockter R.B."/>
            <person name="Fauchery L."/>
            <person name="Guy J."/>
            <person name="Iotti M."/>
            <person name="Le Tacon F."/>
            <person name="Lindquist E.A."/>
            <person name="Lipzen A."/>
            <person name="Malagnac F."/>
            <person name="Mello A."/>
            <person name="Molinier V."/>
            <person name="Miyauchi S."/>
            <person name="Poulain J."/>
            <person name="Riccioni C."/>
            <person name="Rubini A."/>
            <person name="Sitrit Y."/>
            <person name="Splivallo R."/>
            <person name="Traeger S."/>
            <person name="Wang M."/>
            <person name="Zifcakova L."/>
            <person name="Wipf D."/>
            <person name="Zambonelli A."/>
            <person name="Paolocci F."/>
            <person name="Nowrousian M."/>
            <person name="Ottonello S."/>
            <person name="Baldrian P."/>
            <person name="Spatafora J.W."/>
            <person name="Henrissat B."/>
            <person name="Nagy L.G."/>
            <person name="Aury J.M."/>
            <person name="Wincker P."/>
            <person name="Grigoriev I.V."/>
            <person name="Bonfante P."/>
            <person name="Martin F.M."/>
        </authorList>
    </citation>
    <scope>NUCLEOTIDE SEQUENCE [LARGE SCALE GENOMIC DNA]</scope>
    <source>
        <strain evidence="2 3">120613-1</strain>
    </source>
</reference>
<dbReference type="EMBL" id="ML120373">
    <property type="protein sequence ID" value="RPB01415.1"/>
    <property type="molecule type" value="Genomic_DNA"/>
</dbReference>
<gene>
    <name evidence="2" type="ORF">L873DRAFT_1645790</name>
</gene>
<name>A0A3N4K667_9PEZI</name>
<protein>
    <recommendedName>
        <fullName evidence="1">PiggyBac transposable element-derived protein domain-containing protein</fullName>
    </recommendedName>
</protein>
<sequence>WYQKVEPLSSNLSSKFQRFMIPASNIAVDEMIVQFTGRSAYTKCIPSKPIPHGFKILALCEHGYTWDY</sequence>
<proteinExistence type="predicted"/>
<evidence type="ECO:0000313" key="3">
    <source>
        <dbReference type="Proteomes" id="UP000276215"/>
    </source>
</evidence>
<dbReference type="AlphaFoldDB" id="A0A3N4K667"/>
<dbReference type="InterPro" id="IPR029526">
    <property type="entry name" value="PGBD"/>
</dbReference>
<evidence type="ECO:0000259" key="1">
    <source>
        <dbReference type="Pfam" id="PF13843"/>
    </source>
</evidence>
<accession>A0A3N4K667</accession>
<feature type="non-terminal residue" evidence="2">
    <location>
        <position position="1"/>
    </location>
</feature>
<evidence type="ECO:0000313" key="2">
    <source>
        <dbReference type="EMBL" id="RPB01415.1"/>
    </source>
</evidence>
<dbReference type="Proteomes" id="UP000276215">
    <property type="component" value="Unassembled WGS sequence"/>
</dbReference>
<dbReference type="Pfam" id="PF13843">
    <property type="entry name" value="DDE_Tnp_1_7"/>
    <property type="match status" value="1"/>
</dbReference>
<dbReference type="OrthoDB" id="3562449at2759"/>
<keyword evidence="3" id="KW-1185">Reference proteome</keyword>
<feature type="domain" description="PiggyBac transposable element-derived protein" evidence="1">
    <location>
        <begin position="3"/>
        <end position="67"/>
    </location>
</feature>
<dbReference type="STRING" id="1336337.A0A3N4K667"/>
<feature type="non-terminal residue" evidence="2">
    <location>
        <position position="68"/>
    </location>
</feature>